<dbReference type="InterPro" id="IPR050525">
    <property type="entry name" value="ECM_Assembly_Org"/>
</dbReference>
<dbReference type="PROSITE" id="PS50234">
    <property type="entry name" value="VWFA"/>
    <property type="match status" value="1"/>
</dbReference>
<dbReference type="InterPro" id="IPR009078">
    <property type="entry name" value="Ferritin-like_SF"/>
</dbReference>
<dbReference type="InterPro" id="IPR036465">
    <property type="entry name" value="vWFA_dom_sf"/>
</dbReference>
<proteinExistence type="predicted"/>
<dbReference type="Pfam" id="PF00210">
    <property type="entry name" value="Ferritin"/>
    <property type="match status" value="1"/>
</dbReference>
<dbReference type="SMART" id="SM00327">
    <property type="entry name" value="VWA"/>
    <property type="match status" value="1"/>
</dbReference>
<dbReference type="CDD" id="cd01450">
    <property type="entry name" value="vWFA_subfamily_ECM"/>
    <property type="match status" value="1"/>
</dbReference>
<gene>
    <name evidence="1" type="ORF">OFUS_LOCUS22792</name>
</gene>
<dbReference type="Gene3D" id="1.20.1260.10">
    <property type="match status" value="1"/>
</dbReference>
<dbReference type="InterPro" id="IPR002035">
    <property type="entry name" value="VWF_A"/>
</dbReference>
<dbReference type="Pfam" id="PF00092">
    <property type="entry name" value="VWA"/>
    <property type="match status" value="1"/>
</dbReference>
<sequence length="530" mass="59879">MPGKAYSEILSMTVFLLMMALTGIGLAVRDDTGDDLDVIHDAEDNIDLLMADAKCRKSIKCNRDIVFAIDTSCNISQKRREEIRRFMIAVIRDLKIGTKHVGGSQIGIVTFNSVFYHRTYLDEDLSMRDVLITILELNLESRGKCDRRTDVVLRTLRERYFNIDSGDRIKSGNVLILITTGPTTPKLKYFTATRESAILKTLKRAGVFVVGVLDNPDVSKDLFTLNEWNTLASEPSEKNVITISNFTEETAPIAKQLVDNICGAVKKTCQILRVRCSDPKLCCGCRYKFTIGLSLVYPLMAQKSGKCLDEPCLNDPASPCYIPKPASNKTDSDFLLPSCGEVEEKKHAVVKLTNVQLLFGYNYVGLAMAFMEVNRSLEGFQRMFMAAANYKTKNFMAIMEFQIKRGAKAELLTFDSNVKLDFKSSLWALKYALEVETELIRSIEGMIVMADMNNDAELASFLKWKILPGSYRGKREITSYITQQRALGRHRGEYIMNAVLMDRYTKPREILEFIDDSQTLSDGLRKNDEL</sequence>
<accession>A0A8J1TCX3</accession>
<evidence type="ECO:0008006" key="3">
    <source>
        <dbReference type="Google" id="ProtNLM"/>
    </source>
</evidence>
<name>A0A8J1TCX3_OWEFU</name>
<organism evidence="1 2">
    <name type="scientific">Owenia fusiformis</name>
    <name type="common">Polychaete worm</name>
    <dbReference type="NCBI Taxonomy" id="6347"/>
    <lineage>
        <taxon>Eukaryota</taxon>
        <taxon>Metazoa</taxon>
        <taxon>Spiralia</taxon>
        <taxon>Lophotrochozoa</taxon>
        <taxon>Annelida</taxon>
        <taxon>Polychaeta</taxon>
        <taxon>Sedentaria</taxon>
        <taxon>Canalipalpata</taxon>
        <taxon>Sabellida</taxon>
        <taxon>Oweniida</taxon>
        <taxon>Oweniidae</taxon>
        <taxon>Owenia</taxon>
    </lineage>
</organism>
<evidence type="ECO:0000313" key="1">
    <source>
        <dbReference type="EMBL" id="CAH1798681.1"/>
    </source>
</evidence>
<comment type="caution">
    <text evidence="1">The sequence shown here is derived from an EMBL/GenBank/DDBJ whole genome shotgun (WGS) entry which is preliminary data.</text>
</comment>
<dbReference type="InterPro" id="IPR012347">
    <property type="entry name" value="Ferritin-like"/>
</dbReference>
<dbReference type="AlphaFoldDB" id="A0A8J1TCX3"/>
<dbReference type="EMBL" id="CAIIXF020000011">
    <property type="protein sequence ID" value="CAH1798681.1"/>
    <property type="molecule type" value="Genomic_DNA"/>
</dbReference>
<dbReference type="PANTHER" id="PTHR24020">
    <property type="entry name" value="COLLAGEN ALPHA"/>
    <property type="match status" value="1"/>
</dbReference>
<dbReference type="PROSITE" id="PS50905">
    <property type="entry name" value="FERRITIN_LIKE"/>
    <property type="match status" value="1"/>
</dbReference>
<protein>
    <recommendedName>
        <fullName evidence="3">VWFA domain-containing protein</fullName>
    </recommendedName>
</protein>
<dbReference type="SUPFAM" id="SSF53300">
    <property type="entry name" value="vWA-like"/>
    <property type="match status" value="1"/>
</dbReference>
<keyword evidence="2" id="KW-1185">Reference proteome</keyword>
<dbReference type="GO" id="GO:0008199">
    <property type="term" value="F:ferric iron binding"/>
    <property type="evidence" value="ECO:0007669"/>
    <property type="project" value="InterPro"/>
</dbReference>
<reference evidence="1" key="1">
    <citation type="submission" date="2022-03" db="EMBL/GenBank/DDBJ databases">
        <authorList>
            <person name="Martin C."/>
        </authorList>
    </citation>
    <scope>NUCLEOTIDE SEQUENCE</scope>
</reference>
<dbReference type="InterPro" id="IPR008331">
    <property type="entry name" value="Ferritin_DPS_dom"/>
</dbReference>
<dbReference type="InterPro" id="IPR009040">
    <property type="entry name" value="Ferritin-like_diiron"/>
</dbReference>
<dbReference type="PANTHER" id="PTHR24020:SF84">
    <property type="entry name" value="VWFA DOMAIN-CONTAINING PROTEIN"/>
    <property type="match status" value="1"/>
</dbReference>
<dbReference type="SUPFAM" id="SSF47240">
    <property type="entry name" value="Ferritin-like"/>
    <property type="match status" value="1"/>
</dbReference>
<dbReference type="Gene3D" id="3.40.50.410">
    <property type="entry name" value="von Willebrand factor, type A domain"/>
    <property type="match status" value="1"/>
</dbReference>
<dbReference type="Proteomes" id="UP000749559">
    <property type="component" value="Unassembled WGS sequence"/>
</dbReference>
<evidence type="ECO:0000313" key="2">
    <source>
        <dbReference type="Proteomes" id="UP000749559"/>
    </source>
</evidence>
<dbReference type="OrthoDB" id="186462at2759"/>